<feature type="compositionally biased region" description="Basic and acidic residues" evidence="1">
    <location>
        <begin position="1"/>
        <end position="27"/>
    </location>
</feature>
<evidence type="ECO:0000256" key="1">
    <source>
        <dbReference type="SAM" id="MobiDB-lite"/>
    </source>
</evidence>
<proteinExistence type="predicted"/>
<accession>A0AAD4P4Q8</accession>
<gene>
    <name evidence="2" type="ORF">C2S53_018221</name>
</gene>
<keyword evidence="3" id="KW-1185">Reference proteome</keyword>
<dbReference type="EMBL" id="SDAM02000169">
    <property type="protein sequence ID" value="KAH6825865.1"/>
    <property type="molecule type" value="Genomic_DNA"/>
</dbReference>
<feature type="region of interest" description="Disordered" evidence="1">
    <location>
        <begin position="1"/>
        <end position="46"/>
    </location>
</feature>
<evidence type="ECO:0000313" key="2">
    <source>
        <dbReference type="EMBL" id="KAH6825865.1"/>
    </source>
</evidence>
<organism evidence="2 3">
    <name type="scientific">Perilla frutescens var. hirtella</name>
    <name type="common">Perilla citriodora</name>
    <name type="synonym">Perilla setoyensis</name>
    <dbReference type="NCBI Taxonomy" id="608512"/>
    <lineage>
        <taxon>Eukaryota</taxon>
        <taxon>Viridiplantae</taxon>
        <taxon>Streptophyta</taxon>
        <taxon>Embryophyta</taxon>
        <taxon>Tracheophyta</taxon>
        <taxon>Spermatophyta</taxon>
        <taxon>Magnoliopsida</taxon>
        <taxon>eudicotyledons</taxon>
        <taxon>Gunneridae</taxon>
        <taxon>Pentapetalae</taxon>
        <taxon>asterids</taxon>
        <taxon>lamiids</taxon>
        <taxon>Lamiales</taxon>
        <taxon>Lamiaceae</taxon>
        <taxon>Nepetoideae</taxon>
        <taxon>Elsholtzieae</taxon>
        <taxon>Perilla</taxon>
    </lineage>
</organism>
<dbReference type="Proteomes" id="UP001190926">
    <property type="component" value="Unassembled WGS sequence"/>
</dbReference>
<evidence type="ECO:0000313" key="3">
    <source>
        <dbReference type="Proteomes" id="UP001190926"/>
    </source>
</evidence>
<dbReference type="AlphaFoldDB" id="A0AAD4P4Q8"/>
<reference evidence="2 3" key="1">
    <citation type="journal article" date="2021" name="Nat. Commun.">
        <title>Incipient diploidization of the medicinal plant Perilla within 10,000 years.</title>
        <authorList>
            <person name="Zhang Y."/>
            <person name="Shen Q."/>
            <person name="Leng L."/>
            <person name="Zhang D."/>
            <person name="Chen S."/>
            <person name="Shi Y."/>
            <person name="Ning Z."/>
            <person name="Chen S."/>
        </authorList>
    </citation>
    <scope>NUCLEOTIDE SEQUENCE [LARGE SCALE GENOMIC DNA]</scope>
    <source>
        <strain evidence="3">cv. PC099</strain>
    </source>
</reference>
<protein>
    <submittedName>
        <fullName evidence="2">Uncharacterized protein</fullName>
    </submittedName>
</protein>
<name>A0AAD4P4Q8_PERFH</name>
<comment type="caution">
    <text evidence="2">The sequence shown here is derived from an EMBL/GenBank/DDBJ whole genome shotgun (WGS) entry which is preliminary data.</text>
</comment>
<sequence>MDKENLLKRARDEGDEERDCRRDKKQETICPSNQDSSYENDDDDNRSYEFSEDFGVFDFPWLKEGSLFGFDEFLEPQDMFFGIEDACKASNYNIVDESIMQDSIVLHQDLFDCKFDGDVLCPFRIDDLESLDCVWNHVIDQPLDRH</sequence>